<evidence type="ECO:0000256" key="15">
    <source>
        <dbReference type="ARBA" id="ARBA00023136"/>
    </source>
</evidence>
<dbReference type="PROSITE" id="PS01315">
    <property type="entry name" value="CDS"/>
    <property type="match status" value="1"/>
</dbReference>
<feature type="transmembrane region" description="Helical" evidence="19">
    <location>
        <begin position="6"/>
        <end position="39"/>
    </location>
</feature>
<dbReference type="PATRIC" id="fig|1454004.3.peg.1659"/>
<keyword evidence="9" id="KW-0444">Lipid biosynthesis</keyword>
<dbReference type="EC" id="2.7.7.41" evidence="6 18"/>
<dbReference type="AlphaFoldDB" id="A0A011QIV8"/>
<evidence type="ECO:0000256" key="2">
    <source>
        <dbReference type="ARBA" id="ARBA00004651"/>
    </source>
</evidence>
<evidence type="ECO:0000256" key="4">
    <source>
        <dbReference type="ARBA" id="ARBA00005189"/>
    </source>
</evidence>
<accession>A0A011QIV8</accession>
<keyword evidence="11 18" id="KW-0812">Transmembrane</keyword>
<keyword evidence="16" id="KW-0594">Phospholipid biosynthesis</keyword>
<keyword evidence="21" id="KW-1185">Reference proteome</keyword>
<evidence type="ECO:0000256" key="10">
    <source>
        <dbReference type="ARBA" id="ARBA00022679"/>
    </source>
</evidence>
<keyword evidence="13 19" id="KW-1133">Transmembrane helix</keyword>
<evidence type="ECO:0000256" key="5">
    <source>
        <dbReference type="ARBA" id="ARBA00010185"/>
    </source>
</evidence>
<dbReference type="eggNOG" id="COG0575">
    <property type="taxonomic scope" value="Bacteria"/>
</dbReference>
<feature type="transmembrane region" description="Helical" evidence="19">
    <location>
        <begin position="118"/>
        <end position="137"/>
    </location>
</feature>
<name>A0A011QIV8_ACCRE</name>
<keyword evidence="15 19" id="KW-0472">Membrane</keyword>
<evidence type="ECO:0000256" key="1">
    <source>
        <dbReference type="ARBA" id="ARBA00001698"/>
    </source>
</evidence>
<comment type="similarity">
    <text evidence="5 18">Belongs to the CDS family.</text>
</comment>
<evidence type="ECO:0000256" key="7">
    <source>
        <dbReference type="ARBA" id="ARBA00019373"/>
    </source>
</evidence>
<reference evidence="20" key="1">
    <citation type="submission" date="2014-02" db="EMBL/GenBank/DDBJ databases">
        <title>Expanding our view of genomic diversity in Candidatus Accumulibacter clades.</title>
        <authorList>
            <person name="Skennerton C.T."/>
            <person name="Barr J.J."/>
            <person name="Slater F.R."/>
            <person name="Bond P.L."/>
            <person name="Tyson G.W."/>
        </authorList>
    </citation>
    <scope>NUCLEOTIDE SEQUENCE [LARGE SCALE GENOMIC DNA]</scope>
</reference>
<keyword evidence="10 18" id="KW-0808">Transferase</keyword>
<evidence type="ECO:0000256" key="13">
    <source>
        <dbReference type="ARBA" id="ARBA00022989"/>
    </source>
</evidence>
<dbReference type="GO" id="GO:0005886">
    <property type="term" value="C:plasma membrane"/>
    <property type="evidence" value="ECO:0007669"/>
    <property type="project" value="UniProtKB-SubCell"/>
</dbReference>
<keyword evidence="8" id="KW-1003">Cell membrane</keyword>
<evidence type="ECO:0000256" key="11">
    <source>
        <dbReference type="ARBA" id="ARBA00022692"/>
    </source>
</evidence>
<evidence type="ECO:0000256" key="12">
    <source>
        <dbReference type="ARBA" id="ARBA00022695"/>
    </source>
</evidence>
<feature type="transmembrane region" description="Helical" evidence="19">
    <location>
        <begin position="214"/>
        <end position="233"/>
    </location>
</feature>
<comment type="pathway">
    <text evidence="4">Lipid metabolism.</text>
</comment>
<evidence type="ECO:0000256" key="18">
    <source>
        <dbReference type="RuleBase" id="RU003938"/>
    </source>
</evidence>
<dbReference type="PANTHER" id="PTHR46382:SF1">
    <property type="entry name" value="PHOSPHATIDATE CYTIDYLYLTRANSFERASE"/>
    <property type="match status" value="1"/>
</dbReference>
<dbReference type="UniPathway" id="UPA00557">
    <property type="reaction ID" value="UER00614"/>
</dbReference>
<evidence type="ECO:0000256" key="3">
    <source>
        <dbReference type="ARBA" id="ARBA00005119"/>
    </source>
</evidence>
<dbReference type="STRING" id="1454004.AW11_01610"/>
<evidence type="ECO:0000256" key="6">
    <source>
        <dbReference type="ARBA" id="ARBA00012487"/>
    </source>
</evidence>
<evidence type="ECO:0000256" key="9">
    <source>
        <dbReference type="ARBA" id="ARBA00022516"/>
    </source>
</evidence>
<comment type="catalytic activity">
    <reaction evidence="1 18">
        <text>a 1,2-diacyl-sn-glycero-3-phosphate + CTP + H(+) = a CDP-1,2-diacyl-sn-glycerol + diphosphate</text>
        <dbReference type="Rhea" id="RHEA:16229"/>
        <dbReference type="ChEBI" id="CHEBI:15378"/>
        <dbReference type="ChEBI" id="CHEBI:33019"/>
        <dbReference type="ChEBI" id="CHEBI:37563"/>
        <dbReference type="ChEBI" id="CHEBI:58332"/>
        <dbReference type="ChEBI" id="CHEBI:58608"/>
        <dbReference type="EC" id="2.7.7.41"/>
    </reaction>
</comment>
<evidence type="ECO:0000256" key="14">
    <source>
        <dbReference type="ARBA" id="ARBA00023098"/>
    </source>
</evidence>
<dbReference type="PANTHER" id="PTHR46382">
    <property type="entry name" value="PHOSPHATIDATE CYTIDYLYLTRANSFERASE"/>
    <property type="match status" value="1"/>
</dbReference>
<dbReference type="InterPro" id="IPR000374">
    <property type="entry name" value="PC_trans"/>
</dbReference>
<evidence type="ECO:0000256" key="8">
    <source>
        <dbReference type="ARBA" id="ARBA00022475"/>
    </source>
</evidence>
<feature type="transmembrane region" description="Helical" evidence="19">
    <location>
        <begin position="143"/>
        <end position="164"/>
    </location>
</feature>
<dbReference type="EMBL" id="JEMY01000017">
    <property type="protein sequence ID" value="EXI89287.1"/>
    <property type="molecule type" value="Genomic_DNA"/>
</dbReference>
<keyword evidence="12 18" id="KW-0548">Nucleotidyltransferase</keyword>
<comment type="pathway">
    <text evidence="3 18">Phospholipid metabolism; CDP-diacylglycerol biosynthesis; CDP-diacylglycerol from sn-glycerol 3-phosphate: step 3/3.</text>
</comment>
<evidence type="ECO:0000313" key="21">
    <source>
        <dbReference type="Proteomes" id="UP000022141"/>
    </source>
</evidence>
<gene>
    <name evidence="20" type="primary">cdsA</name>
    <name evidence="20" type="ORF">AW11_01610</name>
</gene>
<sequence>MLRTRVITAVVLFAAFFTALFYLPPAGWLVFVTAIAAVAAWEWGALMRLAAVARIALGVLVVALCALLSAVEPAAVGLGAGFSQPAAWRLGAFLYLPAAAFWLLAVPIWLGRRWLLSNALLGLLTGMVLILPTWLALVQLRQAGALALLAIMVVVWLADIGAYFAGRRFGKHKLAPNISPGKTWEGAVGGGIAVLAYGFLLSSKLPVALAEKPFLLLVVLVALTSISVVGDLFESLLKRQAGLKDSSNVLPGHGGVLDRIDSLTSTLPLVALVWLVTFP</sequence>
<evidence type="ECO:0000256" key="17">
    <source>
        <dbReference type="ARBA" id="ARBA00023264"/>
    </source>
</evidence>
<dbReference type="GO" id="GO:0004605">
    <property type="term" value="F:phosphatidate cytidylyltransferase activity"/>
    <property type="evidence" value="ECO:0007669"/>
    <property type="project" value="UniProtKB-EC"/>
</dbReference>
<protein>
    <recommendedName>
        <fullName evidence="7 18">Phosphatidate cytidylyltransferase</fullName>
        <ecNumber evidence="6 18">2.7.7.41</ecNumber>
    </recommendedName>
</protein>
<evidence type="ECO:0000256" key="16">
    <source>
        <dbReference type="ARBA" id="ARBA00023209"/>
    </source>
</evidence>
<comment type="subcellular location">
    <subcellularLocation>
        <location evidence="2">Cell membrane</location>
        <topology evidence="2">Multi-pass membrane protein</topology>
    </subcellularLocation>
</comment>
<comment type="caution">
    <text evidence="20">The sequence shown here is derived from an EMBL/GenBank/DDBJ whole genome shotgun (WGS) entry which is preliminary data.</text>
</comment>
<organism evidence="20 21">
    <name type="scientific">Accumulibacter regalis</name>
    <dbReference type="NCBI Taxonomy" id="522306"/>
    <lineage>
        <taxon>Bacteria</taxon>
        <taxon>Pseudomonadati</taxon>
        <taxon>Pseudomonadota</taxon>
        <taxon>Betaproteobacteria</taxon>
        <taxon>Candidatus Accumulibacter</taxon>
    </lineage>
</organism>
<evidence type="ECO:0000256" key="19">
    <source>
        <dbReference type="SAM" id="Phobius"/>
    </source>
</evidence>
<feature type="transmembrane region" description="Helical" evidence="19">
    <location>
        <begin position="91"/>
        <end position="111"/>
    </location>
</feature>
<dbReference type="Proteomes" id="UP000022141">
    <property type="component" value="Unassembled WGS sequence"/>
</dbReference>
<proteinExistence type="inferred from homology"/>
<feature type="transmembrane region" description="Helical" evidence="19">
    <location>
        <begin position="184"/>
        <end position="202"/>
    </location>
</feature>
<keyword evidence="17" id="KW-1208">Phospholipid metabolism</keyword>
<feature type="transmembrane region" description="Helical" evidence="19">
    <location>
        <begin position="51"/>
        <end position="71"/>
    </location>
</feature>
<dbReference type="GO" id="GO:0016024">
    <property type="term" value="P:CDP-diacylglycerol biosynthetic process"/>
    <property type="evidence" value="ECO:0007669"/>
    <property type="project" value="UniProtKB-UniPathway"/>
</dbReference>
<evidence type="ECO:0000313" key="20">
    <source>
        <dbReference type="EMBL" id="EXI89287.1"/>
    </source>
</evidence>
<keyword evidence="14" id="KW-0443">Lipid metabolism</keyword>
<dbReference type="Pfam" id="PF01148">
    <property type="entry name" value="CTP_transf_1"/>
    <property type="match status" value="1"/>
</dbReference>